<dbReference type="PANTHER" id="PTHR40621">
    <property type="entry name" value="TRANSCRIPTION FACTOR KAPC-RELATED"/>
    <property type="match status" value="1"/>
</dbReference>
<feature type="domain" description="BZIP" evidence="4">
    <location>
        <begin position="115"/>
        <end position="130"/>
    </location>
</feature>
<dbReference type="AlphaFoldDB" id="A0A7C8M7Y6"/>
<feature type="compositionally biased region" description="Polar residues" evidence="3">
    <location>
        <begin position="324"/>
        <end position="337"/>
    </location>
</feature>
<feature type="compositionally biased region" description="Low complexity" evidence="3">
    <location>
        <begin position="17"/>
        <end position="27"/>
    </location>
</feature>
<evidence type="ECO:0000256" key="1">
    <source>
        <dbReference type="ARBA" id="ARBA00004123"/>
    </source>
</evidence>
<evidence type="ECO:0000256" key="3">
    <source>
        <dbReference type="SAM" id="MobiDB-lite"/>
    </source>
</evidence>
<reference evidence="5 6" key="1">
    <citation type="submission" date="2020-01" db="EMBL/GenBank/DDBJ databases">
        <authorList>
            <consortium name="DOE Joint Genome Institute"/>
            <person name="Haridas S."/>
            <person name="Albert R."/>
            <person name="Binder M."/>
            <person name="Bloem J."/>
            <person name="Labutti K."/>
            <person name="Salamov A."/>
            <person name="Andreopoulos B."/>
            <person name="Baker S.E."/>
            <person name="Barry K."/>
            <person name="Bills G."/>
            <person name="Bluhm B.H."/>
            <person name="Cannon C."/>
            <person name="Castanera R."/>
            <person name="Culley D.E."/>
            <person name="Daum C."/>
            <person name="Ezra D."/>
            <person name="Gonzalez J.B."/>
            <person name="Henrissat B."/>
            <person name="Kuo A."/>
            <person name="Liang C."/>
            <person name="Lipzen A."/>
            <person name="Lutzoni F."/>
            <person name="Magnuson J."/>
            <person name="Mondo S."/>
            <person name="Nolan M."/>
            <person name="Ohm R."/>
            <person name="Pangilinan J."/>
            <person name="Park H.-J.H."/>
            <person name="Ramirez L."/>
            <person name="Alfaro M."/>
            <person name="Sun H."/>
            <person name="Tritt A."/>
            <person name="Yoshinaga Y."/>
            <person name="Zwiers L.-H.L."/>
            <person name="Turgeon B.G."/>
            <person name="Goodwin S.B."/>
            <person name="Spatafora J.W."/>
            <person name="Crous P.W."/>
            <person name="Grigoriev I.V."/>
        </authorList>
    </citation>
    <scope>NUCLEOTIDE SEQUENCE [LARGE SCALE GENOMIC DNA]</scope>
    <source>
        <strain evidence="5 6">CBS 611.86</strain>
    </source>
</reference>
<organism evidence="5 6">
    <name type="scientific">Massariosphaeria phaeospora</name>
    <dbReference type="NCBI Taxonomy" id="100035"/>
    <lineage>
        <taxon>Eukaryota</taxon>
        <taxon>Fungi</taxon>
        <taxon>Dikarya</taxon>
        <taxon>Ascomycota</taxon>
        <taxon>Pezizomycotina</taxon>
        <taxon>Dothideomycetes</taxon>
        <taxon>Pleosporomycetidae</taxon>
        <taxon>Pleosporales</taxon>
        <taxon>Pleosporales incertae sedis</taxon>
        <taxon>Massariosphaeria</taxon>
    </lineage>
</organism>
<dbReference type="InterPro" id="IPR004827">
    <property type="entry name" value="bZIP"/>
</dbReference>
<evidence type="ECO:0000259" key="4">
    <source>
        <dbReference type="PROSITE" id="PS00036"/>
    </source>
</evidence>
<evidence type="ECO:0000256" key="2">
    <source>
        <dbReference type="ARBA" id="ARBA00023242"/>
    </source>
</evidence>
<dbReference type="InterPro" id="IPR050936">
    <property type="entry name" value="AP-1-like"/>
</dbReference>
<dbReference type="GO" id="GO:0000976">
    <property type="term" value="F:transcription cis-regulatory region binding"/>
    <property type="evidence" value="ECO:0007669"/>
    <property type="project" value="InterPro"/>
</dbReference>
<dbReference type="OrthoDB" id="5374328at2759"/>
<evidence type="ECO:0000313" key="6">
    <source>
        <dbReference type="Proteomes" id="UP000481861"/>
    </source>
</evidence>
<keyword evidence="6" id="KW-1185">Reference proteome</keyword>
<comment type="caution">
    <text evidence="5">The sequence shown here is derived from an EMBL/GenBank/DDBJ whole genome shotgun (WGS) entry which is preliminary data.</text>
</comment>
<proteinExistence type="predicted"/>
<dbReference type="PROSITE" id="PS00036">
    <property type="entry name" value="BZIP_BASIC"/>
    <property type="match status" value="1"/>
</dbReference>
<dbReference type="GO" id="GO:0001228">
    <property type="term" value="F:DNA-binding transcription activator activity, RNA polymerase II-specific"/>
    <property type="evidence" value="ECO:0007669"/>
    <property type="project" value="TreeGrafter"/>
</dbReference>
<feature type="region of interest" description="Disordered" evidence="3">
    <location>
        <begin position="1"/>
        <end position="27"/>
    </location>
</feature>
<name>A0A7C8M7Y6_9PLEO</name>
<dbReference type="Proteomes" id="UP000481861">
    <property type="component" value="Unassembled WGS sequence"/>
</dbReference>
<feature type="compositionally biased region" description="Polar residues" evidence="3">
    <location>
        <begin position="347"/>
        <end position="356"/>
    </location>
</feature>
<sequence length="460" mass="51134">MWPRHHPRSPPTSDNCSPHVSAFPSPAASPVAADVVPHHPGFHPGLHRPSSSRVLVPAPLPAYNPDTIIASLPAPSGELVCPPETASMGPISAPVTLPERLKPGRKPATDTPNTKRKAQNRESQRNFRQRKADRYEEMKAQLESERQEHKAKMNGIIAENSLLRMETERLREEIRHVYQGDESKKNEVAYWQTRCAGYEKTYNADWKRKESGHSVSQPMLQDLNRRYSDQSEYAHHRSRQVSQAMAVGYENGTPDGEYAYDSLAAEVDYTAQFSADRSSDSCGFCKGYKKGVCPCSDAATGPGSCEACQADPQQKAWCLKVAESNTPSNHSRNSSIGSGVDPRDATRPNNASGMTSINCRDTYKLLEGRVHTDEDWVTSNLRPVTPDPRRDTHMVDRQYSALELETASVITTLQNSMTRLEPRPSDGQYQEVVATAAEYQTMSMERDYLNAMAGGWSRAP</sequence>
<feature type="region of interest" description="Disordered" evidence="3">
    <location>
        <begin position="86"/>
        <end position="132"/>
    </location>
</feature>
<feature type="compositionally biased region" description="Basic and acidic residues" evidence="3">
    <location>
        <begin position="119"/>
        <end position="132"/>
    </location>
</feature>
<keyword evidence="2" id="KW-0539">Nucleus</keyword>
<dbReference type="PANTHER" id="PTHR40621:SF7">
    <property type="entry name" value="BZIP DOMAIN-CONTAINING PROTEIN"/>
    <property type="match status" value="1"/>
</dbReference>
<dbReference type="GO" id="GO:0090575">
    <property type="term" value="C:RNA polymerase II transcription regulator complex"/>
    <property type="evidence" value="ECO:0007669"/>
    <property type="project" value="TreeGrafter"/>
</dbReference>
<accession>A0A7C8M7Y6</accession>
<dbReference type="InterPro" id="IPR046347">
    <property type="entry name" value="bZIP_sf"/>
</dbReference>
<feature type="region of interest" description="Disordered" evidence="3">
    <location>
        <begin position="324"/>
        <end position="356"/>
    </location>
</feature>
<gene>
    <name evidence="5" type="ORF">BDV95DRAFT_668563</name>
</gene>
<dbReference type="EMBL" id="JAADJZ010000012">
    <property type="protein sequence ID" value="KAF2871216.1"/>
    <property type="molecule type" value="Genomic_DNA"/>
</dbReference>
<protein>
    <recommendedName>
        <fullName evidence="4">BZIP domain-containing protein</fullName>
    </recommendedName>
</protein>
<evidence type="ECO:0000313" key="5">
    <source>
        <dbReference type="EMBL" id="KAF2871216.1"/>
    </source>
</evidence>
<dbReference type="Gene3D" id="1.20.5.170">
    <property type="match status" value="1"/>
</dbReference>
<comment type="subcellular location">
    <subcellularLocation>
        <location evidence="1">Nucleus</location>
    </subcellularLocation>
</comment>
<dbReference type="CDD" id="cd14688">
    <property type="entry name" value="bZIP_YAP"/>
    <property type="match status" value="1"/>
</dbReference>
<dbReference type="SUPFAM" id="SSF57959">
    <property type="entry name" value="Leucine zipper domain"/>
    <property type="match status" value="1"/>
</dbReference>